<evidence type="ECO:0000256" key="3">
    <source>
        <dbReference type="ARBA" id="ARBA00022989"/>
    </source>
</evidence>
<feature type="transmembrane region" description="Helical" evidence="6">
    <location>
        <begin position="170"/>
        <end position="195"/>
    </location>
</feature>
<evidence type="ECO:0000256" key="4">
    <source>
        <dbReference type="ARBA" id="ARBA00023136"/>
    </source>
</evidence>
<dbReference type="InterPro" id="IPR047817">
    <property type="entry name" value="ABC2_TM_bact-type"/>
</dbReference>
<protein>
    <recommendedName>
        <fullName evidence="6">Transport permease protein</fullName>
    </recommendedName>
</protein>
<gene>
    <name evidence="8" type="ORF">GA0070213_10819</name>
</gene>
<keyword evidence="2 6" id="KW-0812">Transmembrane</keyword>
<dbReference type="PANTHER" id="PTHR43229">
    <property type="entry name" value="NODULATION PROTEIN J"/>
    <property type="match status" value="1"/>
</dbReference>
<reference evidence="9" key="1">
    <citation type="submission" date="2016-06" db="EMBL/GenBank/DDBJ databases">
        <authorList>
            <person name="Varghese N."/>
            <person name="Submissions Spin"/>
        </authorList>
    </citation>
    <scope>NUCLEOTIDE SEQUENCE [LARGE SCALE GENOMIC DNA]</scope>
    <source>
        <strain evidence="9">DSM 45647</strain>
    </source>
</reference>
<evidence type="ECO:0000313" key="9">
    <source>
        <dbReference type="Proteomes" id="UP000199360"/>
    </source>
</evidence>
<comment type="similarity">
    <text evidence="6">Belongs to the ABC-2 integral membrane protein family.</text>
</comment>
<dbReference type="PANTHER" id="PTHR43229:SF2">
    <property type="entry name" value="NODULATION PROTEIN J"/>
    <property type="match status" value="1"/>
</dbReference>
<sequence>MNVARGTWLVFHRQISQIIRSPIWIFLSILDPLVYLFLFAPLLQRALNAPTSGAAYTTFVPGLLVLLAIFGGMFAGFNMLVELRAGMIERARVTPMSTVALLLGRSLKDVANLLFQAAIVTVTAMLFGLTVRLPELLLGFLLVGMIALGMSALSNGAALKLKTEGILSPLINTVGHPLLMLSGILLPLALAPVWLQNVADFNVFSWVVRGMRELFAGRPETPVVWQSFAILTVLTTLSVVWASRQFARSIR</sequence>
<evidence type="ECO:0000256" key="1">
    <source>
        <dbReference type="ARBA" id="ARBA00004141"/>
    </source>
</evidence>
<dbReference type="PIRSF" id="PIRSF006648">
    <property type="entry name" value="DrrB"/>
    <property type="match status" value="1"/>
</dbReference>
<dbReference type="GO" id="GO:0140359">
    <property type="term" value="F:ABC-type transporter activity"/>
    <property type="evidence" value="ECO:0007669"/>
    <property type="project" value="InterPro"/>
</dbReference>
<dbReference type="InterPro" id="IPR000412">
    <property type="entry name" value="ABC_2_transport"/>
</dbReference>
<evidence type="ECO:0000256" key="6">
    <source>
        <dbReference type="RuleBase" id="RU361157"/>
    </source>
</evidence>
<keyword evidence="5" id="KW-0046">Antibiotic resistance</keyword>
<dbReference type="RefSeq" id="WP_091064524.1">
    <property type="nucleotide sequence ID" value="NZ_FMDM01000008.1"/>
</dbReference>
<evidence type="ECO:0000313" key="8">
    <source>
        <dbReference type="EMBL" id="SCG63909.1"/>
    </source>
</evidence>
<dbReference type="AlphaFoldDB" id="A0A1C5J182"/>
<organism evidence="8 9">
    <name type="scientific">Micromonospora humi</name>
    <dbReference type="NCBI Taxonomy" id="745366"/>
    <lineage>
        <taxon>Bacteria</taxon>
        <taxon>Bacillati</taxon>
        <taxon>Actinomycetota</taxon>
        <taxon>Actinomycetes</taxon>
        <taxon>Micromonosporales</taxon>
        <taxon>Micromonosporaceae</taxon>
        <taxon>Micromonospora</taxon>
    </lineage>
</organism>
<name>A0A1C5J182_9ACTN</name>
<feature type="transmembrane region" description="Helical" evidence="6">
    <location>
        <begin position="21"/>
        <end position="43"/>
    </location>
</feature>
<feature type="transmembrane region" description="Helical" evidence="6">
    <location>
        <begin position="223"/>
        <end position="242"/>
    </location>
</feature>
<dbReference type="InterPro" id="IPR013525">
    <property type="entry name" value="ABC2_TM"/>
</dbReference>
<dbReference type="EMBL" id="FMDM01000008">
    <property type="protein sequence ID" value="SCG63909.1"/>
    <property type="molecule type" value="Genomic_DNA"/>
</dbReference>
<keyword evidence="6" id="KW-1003">Cell membrane</keyword>
<accession>A0A1C5J182</accession>
<feature type="transmembrane region" description="Helical" evidence="6">
    <location>
        <begin position="55"/>
        <end position="81"/>
    </location>
</feature>
<keyword evidence="9" id="KW-1185">Reference proteome</keyword>
<evidence type="ECO:0000259" key="7">
    <source>
        <dbReference type="PROSITE" id="PS51012"/>
    </source>
</evidence>
<feature type="transmembrane region" description="Helical" evidence="6">
    <location>
        <begin position="136"/>
        <end position="158"/>
    </location>
</feature>
<dbReference type="OrthoDB" id="9255971at2"/>
<keyword evidence="6" id="KW-0813">Transport</keyword>
<dbReference type="PROSITE" id="PS51012">
    <property type="entry name" value="ABC_TM2"/>
    <property type="match status" value="1"/>
</dbReference>
<dbReference type="GO" id="GO:0043190">
    <property type="term" value="C:ATP-binding cassette (ABC) transporter complex"/>
    <property type="evidence" value="ECO:0007669"/>
    <property type="project" value="InterPro"/>
</dbReference>
<feature type="domain" description="ABC transmembrane type-2" evidence="7">
    <location>
        <begin position="23"/>
        <end position="249"/>
    </location>
</feature>
<evidence type="ECO:0000256" key="5">
    <source>
        <dbReference type="ARBA" id="ARBA00023251"/>
    </source>
</evidence>
<keyword evidence="4 6" id="KW-0472">Membrane</keyword>
<dbReference type="GO" id="GO:0046677">
    <property type="term" value="P:response to antibiotic"/>
    <property type="evidence" value="ECO:0007669"/>
    <property type="project" value="UniProtKB-KW"/>
</dbReference>
<dbReference type="Proteomes" id="UP000199360">
    <property type="component" value="Unassembled WGS sequence"/>
</dbReference>
<feature type="transmembrane region" description="Helical" evidence="6">
    <location>
        <begin position="110"/>
        <end position="130"/>
    </location>
</feature>
<dbReference type="Pfam" id="PF01061">
    <property type="entry name" value="ABC2_membrane"/>
    <property type="match status" value="1"/>
</dbReference>
<comment type="subcellular location">
    <subcellularLocation>
        <location evidence="6">Cell membrane</location>
        <topology evidence="6">Multi-pass membrane protein</topology>
    </subcellularLocation>
    <subcellularLocation>
        <location evidence="1">Membrane</location>
        <topology evidence="1">Multi-pass membrane protein</topology>
    </subcellularLocation>
</comment>
<keyword evidence="3 6" id="KW-1133">Transmembrane helix</keyword>
<evidence type="ECO:0000256" key="2">
    <source>
        <dbReference type="ARBA" id="ARBA00022692"/>
    </source>
</evidence>
<dbReference type="STRING" id="745366.GA0070213_10819"/>
<proteinExistence type="inferred from homology"/>
<dbReference type="InterPro" id="IPR051784">
    <property type="entry name" value="Nod_factor_ABC_transporter"/>
</dbReference>